<dbReference type="EMBL" id="JAQQXS010000001">
    <property type="protein sequence ID" value="MDC8783779.1"/>
    <property type="molecule type" value="Genomic_DNA"/>
</dbReference>
<organism evidence="3 4">
    <name type="scientific">Roseateles koreensis</name>
    <dbReference type="NCBI Taxonomy" id="2987526"/>
    <lineage>
        <taxon>Bacteria</taxon>
        <taxon>Pseudomonadati</taxon>
        <taxon>Pseudomonadota</taxon>
        <taxon>Betaproteobacteria</taxon>
        <taxon>Burkholderiales</taxon>
        <taxon>Sphaerotilaceae</taxon>
        <taxon>Roseateles</taxon>
    </lineage>
</organism>
<reference evidence="3 4" key="1">
    <citation type="submission" date="2022-10" db="EMBL/GenBank/DDBJ databases">
        <title>paucibacter sp. hw8 Genome sequencing.</title>
        <authorList>
            <person name="Park S."/>
        </authorList>
    </citation>
    <scope>NUCLEOTIDE SEQUENCE [LARGE SCALE GENOMIC DNA]</scope>
    <source>
        <strain evidence="4">hw8</strain>
    </source>
</reference>
<dbReference type="NCBIfam" id="TIGR00254">
    <property type="entry name" value="GGDEF"/>
    <property type="match status" value="1"/>
</dbReference>
<dbReference type="InterPro" id="IPR001633">
    <property type="entry name" value="EAL_dom"/>
</dbReference>
<evidence type="ECO:0000313" key="3">
    <source>
        <dbReference type="EMBL" id="MDC8783779.1"/>
    </source>
</evidence>
<dbReference type="SUPFAM" id="SSF141868">
    <property type="entry name" value="EAL domain-like"/>
    <property type="match status" value="1"/>
</dbReference>
<dbReference type="SMART" id="SM00267">
    <property type="entry name" value="GGDEF"/>
    <property type="match status" value="1"/>
</dbReference>
<dbReference type="InterPro" id="IPR035965">
    <property type="entry name" value="PAS-like_dom_sf"/>
</dbReference>
<dbReference type="InterPro" id="IPR012226">
    <property type="entry name" value="Diguanyl_cyclase/Pdiesterase"/>
</dbReference>
<dbReference type="InterPro" id="IPR000160">
    <property type="entry name" value="GGDEF_dom"/>
</dbReference>
<dbReference type="RefSeq" id="WP_273594893.1">
    <property type="nucleotide sequence ID" value="NZ_JAQQXS010000001.1"/>
</dbReference>
<evidence type="ECO:0000259" key="1">
    <source>
        <dbReference type="PROSITE" id="PS50883"/>
    </source>
</evidence>
<name>A0ABT5KLJ3_9BURK</name>
<feature type="domain" description="EAL" evidence="1">
    <location>
        <begin position="469"/>
        <end position="723"/>
    </location>
</feature>
<dbReference type="InterPro" id="IPR043128">
    <property type="entry name" value="Rev_trsase/Diguanyl_cyclase"/>
</dbReference>
<feature type="domain" description="GGDEF" evidence="2">
    <location>
        <begin position="325"/>
        <end position="460"/>
    </location>
</feature>
<evidence type="ECO:0000259" key="2">
    <source>
        <dbReference type="PROSITE" id="PS50887"/>
    </source>
</evidence>
<dbReference type="CDD" id="cd01948">
    <property type="entry name" value="EAL"/>
    <property type="match status" value="1"/>
</dbReference>
<dbReference type="PIRSF" id="PIRSF005925">
    <property type="entry name" value="Dos"/>
    <property type="match status" value="1"/>
</dbReference>
<dbReference type="InterPro" id="IPR029787">
    <property type="entry name" value="Nucleotide_cyclase"/>
</dbReference>
<protein>
    <submittedName>
        <fullName evidence="3">EAL domain-containing protein</fullName>
    </submittedName>
</protein>
<dbReference type="Pfam" id="PF01590">
    <property type="entry name" value="GAF"/>
    <property type="match status" value="1"/>
</dbReference>
<dbReference type="PROSITE" id="PS50883">
    <property type="entry name" value="EAL"/>
    <property type="match status" value="1"/>
</dbReference>
<accession>A0ABT5KLJ3</accession>
<dbReference type="Pfam" id="PF00990">
    <property type="entry name" value="GGDEF"/>
    <property type="match status" value="1"/>
</dbReference>
<dbReference type="Pfam" id="PF00563">
    <property type="entry name" value="EAL"/>
    <property type="match status" value="1"/>
</dbReference>
<proteinExistence type="predicted"/>
<dbReference type="PROSITE" id="PS50887">
    <property type="entry name" value="GGDEF"/>
    <property type="match status" value="1"/>
</dbReference>
<comment type="caution">
    <text evidence="3">The sequence shown here is derived from an EMBL/GenBank/DDBJ whole genome shotgun (WGS) entry which is preliminary data.</text>
</comment>
<dbReference type="PANTHER" id="PTHR44757">
    <property type="entry name" value="DIGUANYLATE CYCLASE DGCP"/>
    <property type="match status" value="1"/>
</dbReference>
<dbReference type="SUPFAM" id="SSF55785">
    <property type="entry name" value="PYP-like sensor domain (PAS domain)"/>
    <property type="match status" value="1"/>
</dbReference>
<evidence type="ECO:0000313" key="4">
    <source>
        <dbReference type="Proteomes" id="UP001219862"/>
    </source>
</evidence>
<gene>
    <name evidence="3" type="ORF">PRZ01_01060</name>
</gene>
<sequence>MSRLPEPLGQMDHLLSHTLDAAELGLLWLDAQGYVEFANETFLRWAGLTTSVWRGMEVTQCIELTPQQQLALLNPPARHAKSQFLSLAPSGQRLMVTSHRLGLPGAPALALLLSEPQNHSEHQIIDALQREILEAVALGRPMQQVMDLLCRRVEAIAPDVVCTVLEVDDQGCLRPVAAPSIPAAYGQALDGLPIGPNVGSCGTAAWRREPVEVKDIANDPLWTPYKELALGYGLAACWSNPIFVSGDKVGATFALYYREPRSIAPFHRHMVEACVQLCQVALKHEHNKRQIERLAYFDNVTGLPNRTLFSDRAEQTLHMATRQEGQVAMLLLDMDRFKTINDSMGHAAGDQVLAKVATRLQATLREIDTLARLGGDEFVALLPGCCAHDAMLVAEKLHTALRANLPLPEFGIAELRLSGSIGISTFPGDGKTLSSLLKSADIAMYEAKRTGRNCTRYFLQTMNQELDERLRIESALRVALSAGHLQLHFQPKVHLQNLQLAGVEALLRWTDAQLGPVAPDVFIPIAEECGLINALDAWVLESACRQLAAWHEAGVAVPNVAVNVSALRFFQDDVAAHVGQLLERYQLAASQLTLEITERLLLDNAPQARSQLQALDVMGVRLSVDDFGTGYSSLSYLKQLPVSELKLDKSFVRDLETDADDRALSQAVISIGRALNLSVVAEGVETTAQYHVLRDLGCEVAQGYFFARPMAAADLPNWMAQSSPDRAF</sequence>
<dbReference type="InterPro" id="IPR035919">
    <property type="entry name" value="EAL_sf"/>
</dbReference>
<dbReference type="SUPFAM" id="SSF55781">
    <property type="entry name" value="GAF domain-like"/>
    <property type="match status" value="1"/>
</dbReference>
<dbReference type="CDD" id="cd01949">
    <property type="entry name" value="GGDEF"/>
    <property type="match status" value="1"/>
</dbReference>
<dbReference type="PANTHER" id="PTHR44757:SF2">
    <property type="entry name" value="BIOFILM ARCHITECTURE MAINTENANCE PROTEIN MBAA"/>
    <property type="match status" value="1"/>
</dbReference>
<dbReference type="InterPro" id="IPR052155">
    <property type="entry name" value="Biofilm_reg_signaling"/>
</dbReference>
<dbReference type="SMART" id="SM00052">
    <property type="entry name" value="EAL"/>
    <property type="match status" value="1"/>
</dbReference>
<dbReference type="SUPFAM" id="SSF55073">
    <property type="entry name" value="Nucleotide cyclase"/>
    <property type="match status" value="1"/>
</dbReference>
<keyword evidence="4" id="KW-1185">Reference proteome</keyword>
<dbReference type="Gene3D" id="3.20.20.450">
    <property type="entry name" value="EAL domain"/>
    <property type="match status" value="1"/>
</dbReference>
<dbReference type="SMART" id="SM00065">
    <property type="entry name" value="GAF"/>
    <property type="match status" value="1"/>
</dbReference>
<dbReference type="Gene3D" id="3.30.450.40">
    <property type="match status" value="1"/>
</dbReference>
<dbReference type="InterPro" id="IPR029016">
    <property type="entry name" value="GAF-like_dom_sf"/>
</dbReference>
<dbReference type="InterPro" id="IPR003018">
    <property type="entry name" value="GAF"/>
</dbReference>
<dbReference type="Gene3D" id="3.30.70.270">
    <property type="match status" value="1"/>
</dbReference>
<dbReference type="Proteomes" id="UP001219862">
    <property type="component" value="Unassembled WGS sequence"/>
</dbReference>